<organism evidence="1 2">
    <name type="scientific">Mycobacterium bourgelatii</name>
    <dbReference type="NCBI Taxonomy" id="1273442"/>
    <lineage>
        <taxon>Bacteria</taxon>
        <taxon>Bacillati</taxon>
        <taxon>Actinomycetota</taxon>
        <taxon>Actinomycetes</taxon>
        <taxon>Mycobacteriales</taxon>
        <taxon>Mycobacteriaceae</taxon>
        <taxon>Mycobacterium</taxon>
    </lineage>
</organism>
<evidence type="ECO:0008006" key="3">
    <source>
        <dbReference type="Google" id="ProtNLM"/>
    </source>
</evidence>
<protein>
    <recommendedName>
        <fullName evidence="3">Polyketide cyclase</fullName>
    </recommendedName>
</protein>
<accession>A0A7I9YVK1</accession>
<keyword evidence="2" id="KW-1185">Reference proteome</keyword>
<dbReference type="InterPro" id="IPR019587">
    <property type="entry name" value="Polyketide_cyclase/dehydratase"/>
</dbReference>
<proteinExistence type="predicted"/>
<dbReference type="Proteomes" id="UP000465360">
    <property type="component" value="Unassembled WGS sequence"/>
</dbReference>
<dbReference type="Gene3D" id="3.30.530.20">
    <property type="match status" value="1"/>
</dbReference>
<name>A0A7I9YVK1_MYCBU</name>
<dbReference type="InterPro" id="IPR023393">
    <property type="entry name" value="START-like_dom_sf"/>
</dbReference>
<dbReference type="Pfam" id="PF10604">
    <property type="entry name" value="Polyketide_cyc2"/>
    <property type="match status" value="1"/>
</dbReference>
<sequence>MPTATTGEARVQIDAAPLSVYQLISDITLMGEWSPECYRSEWLDGATTAAVGARFWGHNRLGVIRWRRDAVITAAEPGREFSFTTLNPKGREETLWRYQLRPVGGGTELAESYRFLWCSIASRIAELPLPRDKQLRRGIQETLERIKAVAEQK</sequence>
<comment type="caution">
    <text evidence="1">The sequence shown here is derived from an EMBL/GenBank/DDBJ whole genome shotgun (WGS) entry which is preliminary data.</text>
</comment>
<dbReference type="CDD" id="cd07812">
    <property type="entry name" value="SRPBCC"/>
    <property type="match status" value="1"/>
</dbReference>
<dbReference type="EMBL" id="BLKZ01000001">
    <property type="protein sequence ID" value="GFG92573.1"/>
    <property type="molecule type" value="Genomic_DNA"/>
</dbReference>
<evidence type="ECO:0000313" key="2">
    <source>
        <dbReference type="Proteomes" id="UP000465360"/>
    </source>
</evidence>
<dbReference type="RefSeq" id="WP_163717096.1">
    <property type="nucleotide sequence ID" value="NZ_BLKZ01000001.1"/>
</dbReference>
<evidence type="ECO:0000313" key="1">
    <source>
        <dbReference type="EMBL" id="GFG92573.1"/>
    </source>
</evidence>
<reference evidence="1 2" key="1">
    <citation type="journal article" date="2019" name="Emerg. Microbes Infect.">
        <title>Comprehensive subspecies identification of 175 nontuberculous mycobacteria species based on 7547 genomic profiles.</title>
        <authorList>
            <person name="Matsumoto Y."/>
            <person name="Kinjo T."/>
            <person name="Motooka D."/>
            <person name="Nabeya D."/>
            <person name="Jung N."/>
            <person name="Uechi K."/>
            <person name="Horii T."/>
            <person name="Iida T."/>
            <person name="Fujita J."/>
            <person name="Nakamura S."/>
        </authorList>
    </citation>
    <scope>NUCLEOTIDE SEQUENCE [LARGE SCALE GENOMIC DNA]</scope>
    <source>
        <strain evidence="1 2">JCM 30725</strain>
    </source>
</reference>
<gene>
    <name evidence="1" type="ORF">MBOU_46150</name>
</gene>
<dbReference type="SUPFAM" id="SSF55961">
    <property type="entry name" value="Bet v1-like"/>
    <property type="match status" value="1"/>
</dbReference>
<dbReference type="AlphaFoldDB" id="A0A7I9YVK1"/>